<evidence type="ECO:0000259" key="8">
    <source>
        <dbReference type="PROSITE" id="PS50059"/>
    </source>
</evidence>
<protein>
    <recommendedName>
        <fullName evidence="2 6">peptidylprolyl isomerase</fullName>
        <ecNumber evidence="2 6">5.2.1.8</ecNumber>
    </recommendedName>
</protein>
<dbReference type="InterPro" id="IPR046357">
    <property type="entry name" value="PPIase_dom_sf"/>
</dbReference>
<dbReference type="Proteomes" id="UP001360560">
    <property type="component" value="Unassembled WGS sequence"/>
</dbReference>
<name>A0AAV5QWS5_9ASCO</name>
<reference evidence="9 10" key="1">
    <citation type="journal article" date="2023" name="Elife">
        <title>Identification of key yeast species and microbe-microbe interactions impacting larval growth of Drosophila in the wild.</title>
        <authorList>
            <person name="Mure A."/>
            <person name="Sugiura Y."/>
            <person name="Maeda R."/>
            <person name="Honda K."/>
            <person name="Sakurai N."/>
            <person name="Takahashi Y."/>
            <person name="Watada M."/>
            <person name="Katoh T."/>
            <person name="Gotoh A."/>
            <person name="Gotoh Y."/>
            <person name="Taniguchi I."/>
            <person name="Nakamura K."/>
            <person name="Hayashi T."/>
            <person name="Katayama T."/>
            <person name="Uemura T."/>
            <person name="Hattori Y."/>
        </authorList>
    </citation>
    <scope>NUCLEOTIDE SEQUENCE [LARGE SCALE GENOMIC DNA]</scope>
    <source>
        <strain evidence="9 10">SC-9</strain>
    </source>
</reference>
<evidence type="ECO:0000256" key="7">
    <source>
        <dbReference type="SAM" id="SignalP"/>
    </source>
</evidence>
<sequence>MSNFKFLALLFALLSIVFATEGDKLRIGVTKKVENCSRKTKNGDIVKVHYTGSLKDTGAVFDSSLNRGIPFEFKLGAGNVIKGWDQGLLGMCIGEQRKLTIPPELGYGSRGAGGVIPPDATLVFKTELVGIDGYEPEDHKDEL</sequence>
<dbReference type="GO" id="GO:0003755">
    <property type="term" value="F:peptidyl-prolyl cis-trans isomerase activity"/>
    <property type="evidence" value="ECO:0007669"/>
    <property type="project" value="UniProtKB-KW"/>
</dbReference>
<evidence type="ECO:0000256" key="3">
    <source>
        <dbReference type="ARBA" id="ARBA00023110"/>
    </source>
</evidence>
<dbReference type="RefSeq" id="XP_064855911.1">
    <property type="nucleotide sequence ID" value="XM_064999839.1"/>
</dbReference>
<proteinExistence type="inferred from homology"/>
<evidence type="ECO:0000256" key="5">
    <source>
        <dbReference type="ARBA" id="ARBA00024206"/>
    </source>
</evidence>
<dbReference type="FunFam" id="3.10.50.40:FF:000006">
    <property type="entry name" value="Peptidyl-prolyl cis-trans isomerase"/>
    <property type="match status" value="1"/>
</dbReference>
<dbReference type="PROSITE" id="PS50059">
    <property type="entry name" value="FKBP_PPIASE"/>
    <property type="match status" value="1"/>
</dbReference>
<dbReference type="Gene3D" id="3.10.50.40">
    <property type="match status" value="1"/>
</dbReference>
<keyword evidence="4 6" id="KW-0413">Isomerase</keyword>
<dbReference type="InterPro" id="IPR044609">
    <property type="entry name" value="FKBP2/11"/>
</dbReference>
<dbReference type="AlphaFoldDB" id="A0AAV5QWS5"/>
<comment type="caution">
    <text evidence="9">The sequence shown here is derived from an EMBL/GenBank/DDBJ whole genome shotgun (WGS) entry which is preliminary data.</text>
</comment>
<feature type="signal peptide" evidence="7">
    <location>
        <begin position="1"/>
        <end position="19"/>
    </location>
</feature>
<dbReference type="EC" id="5.2.1.8" evidence="2 6"/>
<dbReference type="EMBL" id="BTFZ01000020">
    <property type="protein sequence ID" value="GMM38916.1"/>
    <property type="molecule type" value="Genomic_DNA"/>
</dbReference>
<feature type="chain" id="PRO_5043730706" description="peptidylprolyl isomerase" evidence="7">
    <location>
        <begin position="20"/>
        <end position="143"/>
    </location>
</feature>
<accession>A0AAV5QWS5</accession>
<dbReference type="SUPFAM" id="SSF54534">
    <property type="entry name" value="FKBP-like"/>
    <property type="match status" value="1"/>
</dbReference>
<evidence type="ECO:0000313" key="10">
    <source>
        <dbReference type="Proteomes" id="UP001360560"/>
    </source>
</evidence>
<dbReference type="InterPro" id="IPR001179">
    <property type="entry name" value="PPIase_FKBP_dom"/>
</dbReference>
<dbReference type="GeneID" id="90076904"/>
<comment type="similarity">
    <text evidence="5">Belongs to the FKBP-type PPIase family. FKBP2 subfamily.</text>
</comment>
<evidence type="ECO:0000256" key="4">
    <source>
        <dbReference type="ARBA" id="ARBA00023235"/>
    </source>
</evidence>
<comment type="catalytic activity">
    <reaction evidence="1 6">
        <text>[protein]-peptidylproline (omega=180) = [protein]-peptidylproline (omega=0)</text>
        <dbReference type="Rhea" id="RHEA:16237"/>
        <dbReference type="Rhea" id="RHEA-COMP:10747"/>
        <dbReference type="Rhea" id="RHEA-COMP:10748"/>
        <dbReference type="ChEBI" id="CHEBI:83833"/>
        <dbReference type="ChEBI" id="CHEBI:83834"/>
        <dbReference type="EC" id="5.2.1.8"/>
    </reaction>
</comment>
<dbReference type="GO" id="GO:0005783">
    <property type="term" value="C:endoplasmic reticulum"/>
    <property type="evidence" value="ECO:0007669"/>
    <property type="project" value="TreeGrafter"/>
</dbReference>
<dbReference type="PANTHER" id="PTHR45779:SF7">
    <property type="entry name" value="PEPTIDYLPROLYL ISOMERASE"/>
    <property type="match status" value="1"/>
</dbReference>
<evidence type="ECO:0000256" key="6">
    <source>
        <dbReference type="PROSITE-ProRule" id="PRU00277"/>
    </source>
</evidence>
<evidence type="ECO:0000256" key="1">
    <source>
        <dbReference type="ARBA" id="ARBA00000971"/>
    </source>
</evidence>
<evidence type="ECO:0000313" key="9">
    <source>
        <dbReference type="EMBL" id="GMM38916.1"/>
    </source>
</evidence>
<keyword evidence="3 6" id="KW-0697">Rotamase</keyword>
<keyword evidence="10" id="KW-1185">Reference proteome</keyword>
<dbReference type="PANTHER" id="PTHR45779">
    <property type="entry name" value="PEPTIDYLPROLYL ISOMERASE"/>
    <property type="match status" value="1"/>
</dbReference>
<dbReference type="Pfam" id="PF00254">
    <property type="entry name" value="FKBP_C"/>
    <property type="match status" value="1"/>
</dbReference>
<evidence type="ECO:0000256" key="2">
    <source>
        <dbReference type="ARBA" id="ARBA00013194"/>
    </source>
</evidence>
<keyword evidence="7" id="KW-0732">Signal</keyword>
<organism evidence="9 10">
    <name type="scientific">Saccharomycopsis crataegensis</name>
    <dbReference type="NCBI Taxonomy" id="43959"/>
    <lineage>
        <taxon>Eukaryota</taxon>
        <taxon>Fungi</taxon>
        <taxon>Dikarya</taxon>
        <taxon>Ascomycota</taxon>
        <taxon>Saccharomycotina</taxon>
        <taxon>Saccharomycetes</taxon>
        <taxon>Saccharomycopsidaceae</taxon>
        <taxon>Saccharomycopsis</taxon>
    </lineage>
</organism>
<feature type="domain" description="PPIase FKBP-type" evidence="8">
    <location>
        <begin position="43"/>
        <end position="132"/>
    </location>
</feature>
<gene>
    <name evidence="9" type="ORF">DASC09_062550</name>
</gene>